<dbReference type="EMBL" id="MIGC01003002">
    <property type="protein sequence ID" value="PHJ20153.1"/>
    <property type="molecule type" value="Genomic_DNA"/>
</dbReference>
<dbReference type="VEuPathDB" id="ToxoDB:CSUI_006012"/>
<accession>A0A2C6KVW6</accession>
<dbReference type="Proteomes" id="UP000221165">
    <property type="component" value="Unassembled WGS sequence"/>
</dbReference>
<protein>
    <submittedName>
        <fullName evidence="1">Uncharacterized protein</fullName>
    </submittedName>
</protein>
<proteinExistence type="predicted"/>
<dbReference type="GeneID" id="94429388"/>
<name>A0A2C6KVW6_9APIC</name>
<sequence length="33" mass="3592">NPCSGVLCGVRGYLRERDCLYGHPGRAGRTRDG</sequence>
<evidence type="ECO:0000313" key="2">
    <source>
        <dbReference type="Proteomes" id="UP000221165"/>
    </source>
</evidence>
<keyword evidence="2" id="KW-1185">Reference proteome</keyword>
<feature type="non-terminal residue" evidence="1">
    <location>
        <position position="1"/>
    </location>
</feature>
<comment type="caution">
    <text evidence="1">The sequence shown here is derived from an EMBL/GenBank/DDBJ whole genome shotgun (WGS) entry which is preliminary data.</text>
</comment>
<dbReference type="RefSeq" id="XP_067921844.1">
    <property type="nucleotide sequence ID" value="XM_068066177.1"/>
</dbReference>
<dbReference type="AlphaFoldDB" id="A0A2C6KVW6"/>
<reference evidence="1 2" key="1">
    <citation type="journal article" date="2017" name="Int. J. Parasitol.">
        <title>The genome of the protozoan parasite Cystoisospora suis and a reverse vaccinology approach to identify vaccine candidates.</title>
        <authorList>
            <person name="Palmieri N."/>
            <person name="Shrestha A."/>
            <person name="Ruttkowski B."/>
            <person name="Beck T."/>
            <person name="Vogl C."/>
            <person name="Tomley F."/>
            <person name="Blake D.P."/>
            <person name="Joachim A."/>
        </authorList>
    </citation>
    <scope>NUCLEOTIDE SEQUENCE [LARGE SCALE GENOMIC DNA]</scope>
    <source>
        <strain evidence="1 2">Wien I</strain>
    </source>
</reference>
<organism evidence="1 2">
    <name type="scientific">Cystoisospora suis</name>
    <dbReference type="NCBI Taxonomy" id="483139"/>
    <lineage>
        <taxon>Eukaryota</taxon>
        <taxon>Sar</taxon>
        <taxon>Alveolata</taxon>
        <taxon>Apicomplexa</taxon>
        <taxon>Conoidasida</taxon>
        <taxon>Coccidia</taxon>
        <taxon>Eucoccidiorida</taxon>
        <taxon>Eimeriorina</taxon>
        <taxon>Sarcocystidae</taxon>
        <taxon>Cystoisospora</taxon>
    </lineage>
</organism>
<evidence type="ECO:0000313" key="1">
    <source>
        <dbReference type="EMBL" id="PHJ20153.1"/>
    </source>
</evidence>
<gene>
    <name evidence="1" type="ORF">CSUI_006012</name>
</gene>